<protein>
    <recommendedName>
        <fullName evidence="3">Carboxypeptidase-like protein</fullName>
    </recommendedName>
</protein>
<evidence type="ECO:0000313" key="1">
    <source>
        <dbReference type="EMBL" id="MFD0976380.1"/>
    </source>
</evidence>
<organism evidence="1 2">
    <name type="scientific">Salinimicrobium gaetbulicola</name>
    <dbReference type="NCBI Taxonomy" id="999702"/>
    <lineage>
        <taxon>Bacteria</taxon>
        <taxon>Pseudomonadati</taxon>
        <taxon>Bacteroidota</taxon>
        <taxon>Flavobacteriia</taxon>
        <taxon>Flavobacteriales</taxon>
        <taxon>Flavobacteriaceae</taxon>
        <taxon>Salinimicrobium</taxon>
    </lineage>
</organism>
<keyword evidence="2" id="KW-1185">Reference proteome</keyword>
<gene>
    <name evidence="1" type="ORF">ACFQ1G_06225</name>
</gene>
<evidence type="ECO:0008006" key="3">
    <source>
        <dbReference type="Google" id="ProtNLM"/>
    </source>
</evidence>
<evidence type="ECO:0000313" key="2">
    <source>
        <dbReference type="Proteomes" id="UP001597100"/>
    </source>
</evidence>
<reference evidence="2" key="1">
    <citation type="journal article" date="2019" name="Int. J. Syst. Evol. Microbiol.">
        <title>The Global Catalogue of Microorganisms (GCM) 10K type strain sequencing project: providing services to taxonomists for standard genome sequencing and annotation.</title>
        <authorList>
            <consortium name="The Broad Institute Genomics Platform"/>
            <consortium name="The Broad Institute Genome Sequencing Center for Infectious Disease"/>
            <person name="Wu L."/>
            <person name="Ma J."/>
        </authorList>
    </citation>
    <scope>NUCLEOTIDE SEQUENCE [LARGE SCALE GENOMIC DNA]</scope>
    <source>
        <strain evidence="2">CCUG 60898</strain>
    </source>
</reference>
<dbReference type="InterPro" id="IPR008969">
    <property type="entry name" value="CarboxyPept-like_regulatory"/>
</dbReference>
<proteinExistence type="predicted"/>
<name>A0ABW3IF31_9FLAO</name>
<sequence>MKTTRSDRHEWPLNLRISIFFVSLSQMKKLFFSFLILFSGISFAQTNDRIEVEGNIKVPAGAEVEGITIFNKNSSQGTVSSSTGDFSLQVKAGDSLYFSAVQYRELLIVINDDIIEKKILNVEIAEGLNELPEVVLRSHDLTGLVGNDVKNIKVEKVDLPDFSAAEVNKLFNPVSPDRQSAVANAALGEKSGPSTAINILAIADKIGQLIFPKKTKPAPILPQYSYGPVEMERLLRTRYDNSFFEEVLHISSKEIADFLEFIHEKGLSDEMFKKEKEMDLMQFLMVKSAEFNKDSPENNK</sequence>
<dbReference type="RefSeq" id="WP_380737656.1">
    <property type="nucleotide sequence ID" value="NZ_JBHTJP010000032.1"/>
</dbReference>
<dbReference type="Proteomes" id="UP001597100">
    <property type="component" value="Unassembled WGS sequence"/>
</dbReference>
<accession>A0ABW3IF31</accession>
<dbReference type="EMBL" id="JBHTJP010000032">
    <property type="protein sequence ID" value="MFD0976380.1"/>
    <property type="molecule type" value="Genomic_DNA"/>
</dbReference>
<dbReference type="SUPFAM" id="SSF49464">
    <property type="entry name" value="Carboxypeptidase regulatory domain-like"/>
    <property type="match status" value="1"/>
</dbReference>
<comment type="caution">
    <text evidence="1">The sequence shown here is derived from an EMBL/GenBank/DDBJ whole genome shotgun (WGS) entry which is preliminary data.</text>
</comment>